<dbReference type="SMART" id="SM00347">
    <property type="entry name" value="HTH_MARR"/>
    <property type="match status" value="1"/>
</dbReference>
<evidence type="ECO:0000256" key="1">
    <source>
        <dbReference type="ARBA" id="ARBA00023015"/>
    </source>
</evidence>
<reference evidence="5 6" key="1">
    <citation type="submission" date="2019-09" db="EMBL/GenBank/DDBJ databases">
        <title>Vibrio Fortis S7-72.</title>
        <authorList>
            <person name="Das S.K."/>
        </authorList>
    </citation>
    <scope>NUCLEOTIDE SEQUENCE [LARGE SCALE GENOMIC DNA]</scope>
    <source>
        <strain evidence="5 6">S7-72</strain>
    </source>
</reference>
<gene>
    <name evidence="5" type="ORF">F2Z80_23470</name>
</gene>
<dbReference type="SUPFAM" id="SSF46785">
    <property type="entry name" value="Winged helix' DNA-binding domain"/>
    <property type="match status" value="1"/>
</dbReference>
<protein>
    <submittedName>
        <fullName evidence="5">MarR family transcriptional regulator</fullName>
    </submittedName>
</protein>
<dbReference type="RefSeq" id="WP_150897498.1">
    <property type="nucleotide sequence ID" value="NZ_VXDD01000005.1"/>
</dbReference>
<dbReference type="PANTHER" id="PTHR42756:SF1">
    <property type="entry name" value="TRANSCRIPTIONAL REPRESSOR OF EMRAB OPERON"/>
    <property type="match status" value="1"/>
</dbReference>
<keyword evidence="3" id="KW-0804">Transcription</keyword>
<evidence type="ECO:0000313" key="6">
    <source>
        <dbReference type="Proteomes" id="UP000326687"/>
    </source>
</evidence>
<feature type="domain" description="HTH marR-type" evidence="4">
    <location>
        <begin position="1"/>
        <end position="157"/>
    </location>
</feature>
<evidence type="ECO:0000313" key="5">
    <source>
        <dbReference type="EMBL" id="KAB0300079.1"/>
    </source>
</evidence>
<dbReference type="InterPro" id="IPR036390">
    <property type="entry name" value="WH_DNA-bd_sf"/>
</dbReference>
<proteinExistence type="predicted"/>
<comment type="caution">
    <text evidence="5">The sequence shown here is derived from an EMBL/GenBank/DDBJ whole genome shotgun (WGS) entry which is preliminary data.</text>
</comment>
<sequence length="160" mass="18163">MASDKVDRILAQWDEVRPDLDCSAMGVVGRLRRTSGVWKKKLDPVFQEYGLSSIEFDILATLRRCDAAVTPTELYQTLMLSSGAVSTRIEQLVKRNWVQRIASEHDRRSCKVVLTQEGVELVDKVLNSHVANMDKMLNVLSKQEQDQLAHLLKKVLIAEQ</sequence>
<keyword evidence="1" id="KW-0805">Transcription regulation</keyword>
<dbReference type="PANTHER" id="PTHR42756">
    <property type="entry name" value="TRANSCRIPTIONAL REGULATOR, MARR"/>
    <property type="match status" value="1"/>
</dbReference>
<keyword evidence="2" id="KW-0238">DNA-binding</keyword>
<evidence type="ECO:0000256" key="2">
    <source>
        <dbReference type="ARBA" id="ARBA00023125"/>
    </source>
</evidence>
<dbReference type="GO" id="GO:0003700">
    <property type="term" value="F:DNA-binding transcription factor activity"/>
    <property type="evidence" value="ECO:0007669"/>
    <property type="project" value="InterPro"/>
</dbReference>
<dbReference type="AlphaFoldDB" id="A0A5N3S0E1"/>
<dbReference type="Pfam" id="PF12802">
    <property type="entry name" value="MarR_2"/>
    <property type="match status" value="1"/>
</dbReference>
<name>A0A5N3S0E1_9VIBR</name>
<evidence type="ECO:0000259" key="4">
    <source>
        <dbReference type="PROSITE" id="PS50995"/>
    </source>
</evidence>
<dbReference type="InterPro" id="IPR036388">
    <property type="entry name" value="WH-like_DNA-bd_sf"/>
</dbReference>
<dbReference type="Gene3D" id="1.10.10.10">
    <property type="entry name" value="Winged helix-like DNA-binding domain superfamily/Winged helix DNA-binding domain"/>
    <property type="match status" value="1"/>
</dbReference>
<accession>A0A5N3S0E1</accession>
<dbReference type="EMBL" id="VXDD01000005">
    <property type="protein sequence ID" value="KAB0300079.1"/>
    <property type="molecule type" value="Genomic_DNA"/>
</dbReference>
<organism evidence="5 6">
    <name type="scientific">Vibrio fortis</name>
    <dbReference type="NCBI Taxonomy" id="212667"/>
    <lineage>
        <taxon>Bacteria</taxon>
        <taxon>Pseudomonadati</taxon>
        <taxon>Pseudomonadota</taxon>
        <taxon>Gammaproteobacteria</taxon>
        <taxon>Vibrionales</taxon>
        <taxon>Vibrionaceae</taxon>
        <taxon>Vibrio</taxon>
    </lineage>
</organism>
<dbReference type="PRINTS" id="PR00598">
    <property type="entry name" value="HTHMARR"/>
</dbReference>
<dbReference type="Proteomes" id="UP000326687">
    <property type="component" value="Unassembled WGS sequence"/>
</dbReference>
<dbReference type="GO" id="GO:0003677">
    <property type="term" value="F:DNA binding"/>
    <property type="evidence" value="ECO:0007669"/>
    <property type="project" value="UniProtKB-KW"/>
</dbReference>
<dbReference type="PROSITE" id="PS50995">
    <property type="entry name" value="HTH_MARR_2"/>
    <property type="match status" value="1"/>
</dbReference>
<evidence type="ECO:0000256" key="3">
    <source>
        <dbReference type="ARBA" id="ARBA00023163"/>
    </source>
</evidence>
<dbReference type="InterPro" id="IPR000835">
    <property type="entry name" value="HTH_MarR-typ"/>
</dbReference>